<protein>
    <submittedName>
        <fullName evidence="3">Glycosyl hydrolase</fullName>
    </submittedName>
</protein>
<dbReference type="Gene3D" id="2.60.120.560">
    <property type="entry name" value="Exo-inulinase, domain 1"/>
    <property type="match status" value="1"/>
</dbReference>
<feature type="domain" description="3-keto-alpha-glucoside-1,2-lyase/3-keto-2-hydroxy-glucal hydratase" evidence="2">
    <location>
        <begin position="57"/>
        <end position="278"/>
    </location>
</feature>
<name>A0A095ZEG5_9BACT</name>
<sequence length="280" mass="31739">MKHLLCTVACCFLVLNASASTPKSNYANKGAVTLYFSQGFQGPEKWEKHTFKVDKKGFINIFDGKTLRGWRGYGKTYVPSRWVVDNGSIHFIGNESPESKGKEGGDLVFAHKFKNFELDMEWKVGKGANSGIFYLAQETVNEKGELQPIYISCPECQVLDNENHPDAKLGVDGNRKSSSLYDMIPAKPQNAKPYGQWNHVKIRVLNGTVTHFQNGVQVLQYKLWTPEWTELLQKSKFSEKAWPIAFRFLNDCGGANREGLIGIQDHGNDVWFRNIRVKEL</sequence>
<dbReference type="InterPro" id="IPR010496">
    <property type="entry name" value="AL/BT2_dom"/>
</dbReference>
<gene>
    <name evidence="3" type="ORF">HMPREF2137_11605</name>
</gene>
<dbReference type="Proteomes" id="UP000029556">
    <property type="component" value="Unassembled WGS sequence"/>
</dbReference>
<keyword evidence="1" id="KW-0732">Signal</keyword>
<dbReference type="AlphaFoldDB" id="A0A095ZEG5"/>
<evidence type="ECO:0000259" key="2">
    <source>
        <dbReference type="Pfam" id="PF06439"/>
    </source>
</evidence>
<dbReference type="RefSeq" id="WP_036874653.1">
    <property type="nucleotide sequence ID" value="NZ_JRNN01000095.1"/>
</dbReference>
<dbReference type="GO" id="GO:0016787">
    <property type="term" value="F:hydrolase activity"/>
    <property type="evidence" value="ECO:0007669"/>
    <property type="project" value="UniProtKB-KW"/>
</dbReference>
<evidence type="ECO:0000256" key="1">
    <source>
        <dbReference type="SAM" id="SignalP"/>
    </source>
</evidence>
<organism evidence="3 4">
    <name type="scientific">Hoylesella buccalis DNF00853</name>
    <dbReference type="NCBI Taxonomy" id="1401074"/>
    <lineage>
        <taxon>Bacteria</taxon>
        <taxon>Pseudomonadati</taxon>
        <taxon>Bacteroidota</taxon>
        <taxon>Bacteroidia</taxon>
        <taxon>Bacteroidales</taxon>
        <taxon>Prevotellaceae</taxon>
        <taxon>Hoylesella</taxon>
    </lineage>
</organism>
<feature type="signal peptide" evidence="1">
    <location>
        <begin position="1"/>
        <end position="19"/>
    </location>
</feature>
<dbReference type="EMBL" id="JRNN01000095">
    <property type="protein sequence ID" value="KGF33063.1"/>
    <property type="molecule type" value="Genomic_DNA"/>
</dbReference>
<keyword evidence="3" id="KW-0378">Hydrolase</keyword>
<accession>A0A095ZEG5</accession>
<evidence type="ECO:0000313" key="4">
    <source>
        <dbReference type="Proteomes" id="UP000029556"/>
    </source>
</evidence>
<reference evidence="3 4" key="1">
    <citation type="submission" date="2014-07" db="EMBL/GenBank/DDBJ databases">
        <authorList>
            <person name="McCorrison J."/>
            <person name="Sanka R."/>
            <person name="Torralba M."/>
            <person name="Gillis M."/>
            <person name="Haft D.H."/>
            <person name="Methe B."/>
            <person name="Sutton G."/>
            <person name="Nelson K.E."/>
        </authorList>
    </citation>
    <scope>NUCLEOTIDE SEQUENCE [LARGE SCALE GENOMIC DNA]</scope>
    <source>
        <strain evidence="3 4">DNF00853</strain>
    </source>
</reference>
<feature type="chain" id="PRO_5001923542" evidence="1">
    <location>
        <begin position="20"/>
        <end position="280"/>
    </location>
</feature>
<dbReference type="Pfam" id="PF06439">
    <property type="entry name" value="3keto-disac_hyd"/>
    <property type="match status" value="1"/>
</dbReference>
<evidence type="ECO:0000313" key="3">
    <source>
        <dbReference type="EMBL" id="KGF33063.1"/>
    </source>
</evidence>
<proteinExistence type="predicted"/>
<comment type="caution">
    <text evidence="3">The sequence shown here is derived from an EMBL/GenBank/DDBJ whole genome shotgun (WGS) entry which is preliminary data.</text>
</comment>
<dbReference type="OrthoDB" id="9806233at2"/>